<organism evidence="12 13">
    <name type="scientific">Rotaria sordida</name>
    <dbReference type="NCBI Taxonomy" id="392033"/>
    <lineage>
        <taxon>Eukaryota</taxon>
        <taxon>Metazoa</taxon>
        <taxon>Spiralia</taxon>
        <taxon>Gnathifera</taxon>
        <taxon>Rotifera</taxon>
        <taxon>Eurotatoria</taxon>
        <taxon>Bdelloidea</taxon>
        <taxon>Philodinida</taxon>
        <taxon>Philodinidae</taxon>
        <taxon>Rotaria</taxon>
    </lineage>
</organism>
<evidence type="ECO:0000256" key="8">
    <source>
        <dbReference type="ARBA" id="ARBA00023136"/>
    </source>
</evidence>
<dbReference type="GO" id="GO:0031966">
    <property type="term" value="C:mitochondrial membrane"/>
    <property type="evidence" value="ECO:0007669"/>
    <property type="project" value="UniProtKB-SubCell"/>
</dbReference>
<reference evidence="12" key="1">
    <citation type="submission" date="2021-02" db="EMBL/GenBank/DDBJ databases">
        <authorList>
            <person name="Nowell W R."/>
        </authorList>
    </citation>
    <scope>NUCLEOTIDE SEQUENCE</scope>
</reference>
<evidence type="ECO:0000256" key="10">
    <source>
        <dbReference type="RuleBase" id="RU000488"/>
    </source>
</evidence>
<gene>
    <name evidence="12" type="ORF">JBS370_LOCUS7196</name>
</gene>
<keyword evidence="7" id="KW-0496">Mitochondrion</keyword>
<dbReference type="Gene3D" id="1.50.40.10">
    <property type="entry name" value="Mitochondrial carrier domain"/>
    <property type="match status" value="2"/>
</dbReference>
<evidence type="ECO:0000313" key="12">
    <source>
        <dbReference type="EMBL" id="CAF3665742.1"/>
    </source>
</evidence>
<evidence type="ECO:0000256" key="7">
    <source>
        <dbReference type="ARBA" id="ARBA00023128"/>
    </source>
</evidence>
<feature type="compositionally biased region" description="Acidic residues" evidence="11">
    <location>
        <begin position="1"/>
        <end position="10"/>
    </location>
</feature>
<comment type="similarity">
    <text evidence="2 10">Belongs to the mitochondrial carrier (TC 2.A.29) family.</text>
</comment>
<evidence type="ECO:0000256" key="5">
    <source>
        <dbReference type="ARBA" id="ARBA00022737"/>
    </source>
</evidence>
<dbReference type="PRINTS" id="PR00926">
    <property type="entry name" value="MITOCARRIER"/>
</dbReference>
<keyword evidence="8 9" id="KW-0472">Membrane</keyword>
<evidence type="ECO:0000256" key="2">
    <source>
        <dbReference type="ARBA" id="ARBA00006375"/>
    </source>
</evidence>
<dbReference type="InterPro" id="IPR023395">
    <property type="entry name" value="MCP_dom_sf"/>
</dbReference>
<dbReference type="PANTHER" id="PTHR45624">
    <property type="entry name" value="MITOCHONDRIAL BASIC AMINO ACIDS TRANSPORTER-RELATED"/>
    <property type="match status" value="1"/>
</dbReference>
<dbReference type="GO" id="GO:1902603">
    <property type="term" value="P:carnitine transmembrane transport"/>
    <property type="evidence" value="ECO:0007669"/>
    <property type="project" value="TreeGrafter"/>
</dbReference>
<evidence type="ECO:0000256" key="4">
    <source>
        <dbReference type="ARBA" id="ARBA00022692"/>
    </source>
</evidence>
<dbReference type="InterPro" id="IPR050567">
    <property type="entry name" value="Mitochondrial_Carrier"/>
</dbReference>
<evidence type="ECO:0000256" key="3">
    <source>
        <dbReference type="ARBA" id="ARBA00022448"/>
    </source>
</evidence>
<feature type="repeat" description="Solcar" evidence="9">
    <location>
        <begin position="244"/>
        <end position="330"/>
    </location>
</feature>
<evidence type="ECO:0000256" key="9">
    <source>
        <dbReference type="PROSITE-ProRule" id="PRU00282"/>
    </source>
</evidence>
<dbReference type="GO" id="GO:0015227">
    <property type="term" value="F:O-acyl-L-carnitine transmembrane transporter activity"/>
    <property type="evidence" value="ECO:0007669"/>
    <property type="project" value="TreeGrafter"/>
</dbReference>
<name>A0A818S9G2_9BILA</name>
<sequence>MHREEEEEEFAMMSKNSSTDQKMTTKSTEQSESGKKKIDPIKNFFAGGAGGACLVIIGHPPDTIKVRLQTMPRPKKGEKPIYTGVFDCVKKSVKNEGFLSLYRGVGSMFVGVTPTSALSFFGNSIGKKIQTPSRDDEDYSLPQLFFAGSVAGITNTIALTPVERVKCLLQAQEAAKLNKNVSSTEYNGSFDCARRLYKKGGIQNLYRGAGITIIRGIPQWGVYFCTYDGLMRVLRSEKNSKENISAWRTILAGGTAGLFSWLIGMPADVVKSRLQSAPSDKYPNGARDVFRELIKKEGFGALYKGTAAILIRAFPANAACFLGYEVAMKGLNHLY</sequence>
<dbReference type="PANTHER" id="PTHR45624:SF4">
    <property type="entry name" value="CONGESTED-LIKE TRACHEA PROTEIN-RELATED"/>
    <property type="match status" value="1"/>
</dbReference>
<proteinExistence type="inferred from homology"/>
<feature type="repeat" description="Solcar" evidence="9">
    <location>
        <begin position="139"/>
        <end position="233"/>
    </location>
</feature>
<dbReference type="EMBL" id="CAJOBD010000422">
    <property type="protein sequence ID" value="CAF3665742.1"/>
    <property type="molecule type" value="Genomic_DNA"/>
</dbReference>
<feature type="compositionally biased region" description="Polar residues" evidence="11">
    <location>
        <begin position="14"/>
        <end position="31"/>
    </location>
</feature>
<keyword evidence="5" id="KW-0677">Repeat</keyword>
<comment type="subcellular location">
    <subcellularLocation>
        <location evidence="1">Mitochondrion membrane</location>
        <topology evidence="1">Multi-pass membrane protein</topology>
    </subcellularLocation>
</comment>
<evidence type="ECO:0000256" key="1">
    <source>
        <dbReference type="ARBA" id="ARBA00004225"/>
    </source>
</evidence>
<dbReference type="PROSITE" id="PS50920">
    <property type="entry name" value="SOLCAR"/>
    <property type="match status" value="3"/>
</dbReference>
<evidence type="ECO:0000256" key="11">
    <source>
        <dbReference type="SAM" id="MobiDB-lite"/>
    </source>
</evidence>
<keyword evidence="4 9" id="KW-0812">Transmembrane</keyword>
<protein>
    <recommendedName>
        <fullName evidence="14">Mitochondrial carnitine/acylcarnitine carrier protein</fullName>
    </recommendedName>
</protein>
<dbReference type="GO" id="GO:0006839">
    <property type="term" value="P:mitochondrial transport"/>
    <property type="evidence" value="ECO:0007669"/>
    <property type="project" value="TreeGrafter"/>
</dbReference>
<comment type="caution">
    <text evidence="12">The sequence shown here is derived from an EMBL/GenBank/DDBJ whole genome shotgun (WGS) entry which is preliminary data.</text>
</comment>
<dbReference type="InterPro" id="IPR002067">
    <property type="entry name" value="MCP"/>
</dbReference>
<dbReference type="Proteomes" id="UP000663836">
    <property type="component" value="Unassembled WGS sequence"/>
</dbReference>
<evidence type="ECO:0008006" key="14">
    <source>
        <dbReference type="Google" id="ProtNLM"/>
    </source>
</evidence>
<feature type="region of interest" description="Disordered" evidence="11">
    <location>
        <begin position="1"/>
        <end position="36"/>
    </location>
</feature>
<accession>A0A818S9G2</accession>
<dbReference type="AlphaFoldDB" id="A0A818S9G2"/>
<evidence type="ECO:0000313" key="13">
    <source>
        <dbReference type="Proteomes" id="UP000663836"/>
    </source>
</evidence>
<dbReference type="InterPro" id="IPR018108">
    <property type="entry name" value="MCP_transmembrane"/>
</dbReference>
<keyword evidence="3 10" id="KW-0813">Transport</keyword>
<dbReference type="Pfam" id="PF00153">
    <property type="entry name" value="Mito_carr"/>
    <property type="match status" value="3"/>
</dbReference>
<evidence type="ECO:0000256" key="6">
    <source>
        <dbReference type="ARBA" id="ARBA00022989"/>
    </source>
</evidence>
<keyword evidence="6" id="KW-1133">Transmembrane helix</keyword>
<feature type="repeat" description="Solcar" evidence="9">
    <location>
        <begin position="38"/>
        <end position="129"/>
    </location>
</feature>
<dbReference type="SUPFAM" id="SSF103506">
    <property type="entry name" value="Mitochondrial carrier"/>
    <property type="match status" value="1"/>
</dbReference>